<evidence type="ECO:0000259" key="2">
    <source>
        <dbReference type="Pfam" id="PF01471"/>
    </source>
</evidence>
<dbReference type="InterPro" id="IPR036365">
    <property type="entry name" value="PGBD-like_sf"/>
</dbReference>
<feature type="domain" description="Peptidoglycan binding-like" evidence="2">
    <location>
        <begin position="8"/>
        <end position="66"/>
    </location>
</feature>
<dbReference type="RefSeq" id="WP_255135356.1">
    <property type="nucleotide sequence ID" value="NZ_JANDBC010000002.1"/>
</dbReference>
<dbReference type="InterPro" id="IPR036366">
    <property type="entry name" value="PGBDSf"/>
</dbReference>
<evidence type="ECO:0000313" key="4">
    <source>
        <dbReference type="Proteomes" id="UP001139125"/>
    </source>
</evidence>
<keyword evidence="1" id="KW-0812">Transmembrane</keyword>
<reference evidence="3" key="1">
    <citation type="submission" date="2022-06" db="EMBL/GenBank/DDBJ databases">
        <title>Gracilimonas sp. CAU 1638 isolated from sea sediment.</title>
        <authorList>
            <person name="Kim W."/>
        </authorList>
    </citation>
    <scope>NUCLEOTIDE SEQUENCE</scope>
    <source>
        <strain evidence="3">CAU 1638</strain>
    </source>
</reference>
<dbReference type="SUPFAM" id="SSF47090">
    <property type="entry name" value="PGBD-like"/>
    <property type="match status" value="1"/>
</dbReference>
<dbReference type="Pfam" id="PF01471">
    <property type="entry name" value="PG_binding_1"/>
    <property type="match status" value="1"/>
</dbReference>
<gene>
    <name evidence="3" type="ORF">NM125_12855</name>
</gene>
<evidence type="ECO:0000256" key="1">
    <source>
        <dbReference type="SAM" id="Phobius"/>
    </source>
</evidence>
<keyword evidence="4" id="KW-1185">Reference proteome</keyword>
<feature type="transmembrane region" description="Helical" evidence="1">
    <location>
        <begin position="82"/>
        <end position="100"/>
    </location>
</feature>
<comment type="caution">
    <text evidence="3">The sequence shown here is derived from an EMBL/GenBank/DDBJ whole genome shotgun (WGS) entry which is preliminary data.</text>
</comment>
<protein>
    <submittedName>
        <fullName evidence="3">Peptidoglycan-binding protein</fullName>
    </submittedName>
</protein>
<keyword evidence="1" id="KW-1133">Transmembrane helix</keyword>
<dbReference type="AlphaFoldDB" id="A0A9X2RI34"/>
<keyword evidence="1" id="KW-0472">Membrane</keyword>
<dbReference type="Proteomes" id="UP001139125">
    <property type="component" value="Unassembled WGS sequence"/>
</dbReference>
<name>A0A9X2RI34_9BACT</name>
<sequence length="106" mass="11204">MTLSKGASGQQVIRLQAGLQKAGFDLPQYGIDGKFGSETQSAVMKAQRRYSLPVTGEAGPTLLSKLGVSNAQINMKTDKKAMLTKAVLAGIAIGALIVIAKKMRNR</sequence>
<accession>A0A9X2RI34</accession>
<evidence type="ECO:0000313" key="3">
    <source>
        <dbReference type="EMBL" id="MCP9292469.1"/>
    </source>
</evidence>
<dbReference type="EMBL" id="JANDBC010000002">
    <property type="protein sequence ID" value="MCP9292469.1"/>
    <property type="molecule type" value="Genomic_DNA"/>
</dbReference>
<dbReference type="Gene3D" id="1.10.101.10">
    <property type="entry name" value="PGBD-like superfamily/PGBD"/>
    <property type="match status" value="1"/>
</dbReference>
<proteinExistence type="predicted"/>
<organism evidence="3 4">
    <name type="scientific">Gracilimonas sediminicola</name>
    <dbReference type="NCBI Taxonomy" id="2952158"/>
    <lineage>
        <taxon>Bacteria</taxon>
        <taxon>Pseudomonadati</taxon>
        <taxon>Balneolota</taxon>
        <taxon>Balneolia</taxon>
        <taxon>Balneolales</taxon>
        <taxon>Balneolaceae</taxon>
        <taxon>Gracilimonas</taxon>
    </lineage>
</organism>
<dbReference type="InterPro" id="IPR002477">
    <property type="entry name" value="Peptidoglycan-bd-like"/>
</dbReference>